<dbReference type="InterPro" id="IPR005604">
    <property type="entry name" value="Phage_T7_tail_fibre-like_N"/>
</dbReference>
<name>A0AAF0I8T3_9CAUD</name>
<comment type="subcellular location">
    <subcellularLocation>
        <location evidence="1">Virion</location>
    </subcellularLocation>
</comment>
<evidence type="ECO:0000256" key="2">
    <source>
        <dbReference type="ARBA" id="ARBA00022581"/>
    </source>
</evidence>
<dbReference type="EMBL" id="OQ622254">
    <property type="protein sequence ID" value="WEM05632.1"/>
    <property type="molecule type" value="Genomic_DNA"/>
</dbReference>
<evidence type="ECO:0000313" key="11">
    <source>
        <dbReference type="Proteomes" id="UP001219920"/>
    </source>
</evidence>
<feature type="domain" description="Bacteriophage T7 tail fibre protein-like N-terminal" evidence="9">
    <location>
        <begin position="3"/>
        <end position="130"/>
    </location>
</feature>
<dbReference type="Proteomes" id="UP001219920">
    <property type="component" value="Segment"/>
</dbReference>
<feature type="compositionally biased region" description="Polar residues" evidence="8">
    <location>
        <begin position="261"/>
        <end position="274"/>
    </location>
</feature>
<evidence type="ECO:0000313" key="10">
    <source>
        <dbReference type="EMBL" id="WEM05632.1"/>
    </source>
</evidence>
<feature type="compositionally biased region" description="Polar residues" evidence="8">
    <location>
        <begin position="193"/>
        <end position="219"/>
    </location>
</feature>
<evidence type="ECO:0000256" key="7">
    <source>
        <dbReference type="ARBA" id="ARBA00023296"/>
    </source>
</evidence>
<keyword evidence="11" id="KW-1185">Reference proteome</keyword>
<feature type="region of interest" description="Disordered" evidence="8">
    <location>
        <begin position="192"/>
        <end position="219"/>
    </location>
</feature>
<reference evidence="10" key="1">
    <citation type="submission" date="2023-03" db="EMBL/GenBank/DDBJ databases">
        <title>A Pseudomonas lysogenic bacteriophage crossing the Antarctic and Arctic, representing a new genus of Autographiviridae.</title>
        <authorList>
            <person name="Liu Z."/>
        </authorList>
    </citation>
    <scope>NUCLEOTIDE SEQUENCE</scope>
</reference>
<dbReference type="GO" id="GO:0046718">
    <property type="term" value="P:symbiont entry into host cell"/>
    <property type="evidence" value="ECO:0007669"/>
    <property type="project" value="UniProtKB-KW"/>
</dbReference>
<evidence type="ECO:0000256" key="3">
    <source>
        <dbReference type="ARBA" id="ARBA00022732"/>
    </source>
</evidence>
<evidence type="ECO:0000256" key="6">
    <source>
        <dbReference type="ARBA" id="ARBA00023165"/>
    </source>
</evidence>
<keyword evidence="5" id="KW-0946">Virion</keyword>
<evidence type="ECO:0000256" key="1">
    <source>
        <dbReference type="ARBA" id="ARBA00004328"/>
    </source>
</evidence>
<evidence type="ECO:0000256" key="5">
    <source>
        <dbReference type="ARBA" id="ARBA00022844"/>
    </source>
</evidence>
<dbReference type="GO" id="GO:0098671">
    <property type="term" value="P:adhesion receptor-mediated virion attachment to host cell"/>
    <property type="evidence" value="ECO:0007669"/>
    <property type="project" value="UniProtKB-KW"/>
</dbReference>
<keyword evidence="3" id="KW-1227">Viral tail protein</keyword>
<organism evidence="10 11">
    <name type="scientific">Pseudomonas phage vB_PaeM-G11</name>
    <dbReference type="NCBI Taxonomy" id="3034915"/>
    <lineage>
        <taxon>Viruses</taxon>
        <taxon>Duplodnaviria</taxon>
        <taxon>Heunggongvirae</taxon>
        <taxon>Uroviricota</taxon>
        <taxon>Caudoviricetes</taxon>
        <taxon>Autographivirales</taxon>
        <taxon>Autotranscriptaviridae</taxon>
        <taxon>Studiervirinae</taxon>
        <taxon>Gundecimvirus</taxon>
        <taxon>Gundecimvirus MG11</taxon>
    </lineage>
</organism>
<evidence type="ECO:0000259" key="9">
    <source>
        <dbReference type="Pfam" id="PF03906"/>
    </source>
</evidence>
<keyword evidence="7" id="KW-1160">Virus entry into host cell</keyword>
<sequence length="589" mass="63240">MAAPKTVLTYPLNGAQKDFIIPFEYLARKFIAVTLIGKTRQTLTLNSDYRFTSRTNVTTTKAWGPGDQFTSIEIRRVTSATDRLVDFADGSILRAYDLNTSQVQSLHIAEEARDLTADTIAVNNDGDLDARGRRLVNLADAVLDGDAVTLRQDKAWGASALNQANRSEQQANIATQQANIAGSQARTAVDAAGTSTVMANESARHSGNSSTSAAQSKESATTSIANSNLSKAWANAAEDVLVTPGLYSSLHYSRKSANSAAQAYQDANRSTTQADRSKTEADRAKVEADKLGNANAFMGTIFDVQGYAVRFRGTHLIKQALYIQRQGTDDISDFVSWSYEPNGAVYQRSRYGVPFTSLDPSGNFAVSGTITANSGSFFSVSPADSGNAHLWFDGPSGNRGVIYAGIDQVIRLRAGRTTVGMTVEPNGKVNTATDLIVGGSIGLPQATIPPNADIRAEWMTGGSLYGALSRVTPGTRLRNTPSVIWERGVDTVGGVGDQGATGSQFYLREPLQSGDFYMFEIYGGGKFYSTTNCIPFGESATEEHNVQFDSGGAMLFTLTEGGRRITVKAGKPNNQYGIRRVFIFKLTIA</sequence>
<dbReference type="Pfam" id="PF03906">
    <property type="entry name" value="Phage_T7_tail"/>
    <property type="match status" value="1"/>
</dbReference>
<feature type="region of interest" description="Disordered" evidence="8">
    <location>
        <begin position="261"/>
        <end position="280"/>
    </location>
</feature>
<proteinExistence type="predicted"/>
<evidence type="ECO:0000256" key="4">
    <source>
        <dbReference type="ARBA" id="ARBA00022804"/>
    </source>
</evidence>
<protein>
    <submittedName>
        <fullName evidence="10">Tail fiber protein</fullName>
    </submittedName>
</protein>
<evidence type="ECO:0000256" key="8">
    <source>
        <dbReference type="SAM" id="MobiDB-lite"/>
    </source>
</evidence>
<keyword evidence="6" id="KW-1233">Viral attachment to host adhesion receptor</keyword>
<keyword evidence="2" id="KW-0945">Host-virus interaction</keyword>
<accession>A0AAF0I8T3</accession>
<keyword evidence="4" id="KW-1161">Viral attachment to host cell</keyword>
<dbReference type="GO" id="GO:0098015">
    <property type="term" value="C:virus tail"/>
    <property type="evidence" value="ECO:0007669"/>
    <property type="project" value="UniProtKB-KW"/>
</dbReference>